<feature type="domain" description="DUF4005" evidence="5">
    <location>
        <begin position="290"/>
        <end position="346"/>
    </location>
</feature>
<keyword evidence="7" id="KW-1185">Reference proteome</keyword>
<comment type="caution">
    <text evidence="6">The sequence shown here is derived from an EMBL/GenBank/DDBJ whole genome shotgun (WGS) entry which is preliminary data.</text>
</comment>
<dbReference type="EMBL" id="SDMP01000003">
    <property type="protein sequence ID" value="RYR68045.1"/>
    <property type="molecule type" value="Genomic_DNA"/>
</dbReference>
<name>A0A445DXX0_ARAHY</name>
<dbReference type="OrthoDB" id="1704267at2759"/>
<dbReference type="STRING" id="3818.A0A445DXX0"/>
<evidence type="ECO:0000256" key="1">
    <source>
        <dbReference type="ARBA" id="ARBA00022860"/>
    </source>
</evidence>
<evidence type="ECO:0000256" key="4">
    <source>
        <dbReference type="SAM" id="MobiDB-lite"/>
    </source>
</evidence>
<evidence type="ECO:0000313" key="7">
    <source>
        <dbReference type="Proteomes" id="UP000289738"/>
    </source>
</evidence>
<organism evidence="6 7">
    <name type="scientific">Arachis hypogaea</name>
    <name type="common">Peanut</name>
    <dbReference type="NCBI Taxonomy" id="3818"/>
    <lineage>
        <taxon>Eukaryota</taxon>
        <taxon>Viridiplantae</taxon>
        <taxon>Streptophyta</taxon>
        <taxon>Embryophyta</taxon>
        <taxon>Tracheophyta</taxon>
        <taxon>Spermatophyta</taxon>
        <taxon>Magnoliopsida</taxon>
        <taxon>eudicotyledons</taxon>
        <taxon>Gunneridae</taxon>
        <taxon>Pentapetalae</taxon>
        <taxon>rosids</taxon>
        <taxon>fabids</taxon>
        <taxon>Fabales</taxon>
        <taxon>Fabaceae</taxon>
        <taxon>Papilionoideae</taxon>
        <taxon>50 kb inversion clade</taxon>
        <taxon>dalbergioids sensu lato</taxon>
        <taxon>Dalbergieae</taxon>
        <taxon>Pterocarpus clade</taxon>
        <taxon>Arachis</taxon>
    </lineage>
</organism>
<feature type="region of interest" description="Disordered" evidence="4">
    <location>
        <begin position="237"/>
        <end position="264"/>
    </location>
</feature>
<dbReference type="Pfam" id="PF00612">
    <property type="entry name" value="IQ"/>
    <property type="match status" value="2"/>
</dbReference>
<sequence>MGRATRWFKSLFGIKRDKERSHNSNSTTKLWDSSHSRSDSGVLCHNPATIPPNISPAEAAWLESFYSKTEREQNKHAIAVAAATAAAADAAVAAAQAAVAVVRLTSHGRDSMFGGLEKFAAVKIQTVFRGFLARKALRALKGLVKIQAIVRGYLVRKQAAETLHGMQALVRAQAAILSHKYGRGLRHIRNDAYWLPTQARRSLERFDETRIEYRGPSESRRLSSSFDATMNSSYDGSPKIVEVDTGKPKSRSRRTNISMSDFGDDPLFSSPLPVPCRDWGLVGEEGRSWTAQSTPRLNSCSCGVFMDSSLLKGQQGPNYMANTESFKAKKRSQSAPRQRGEASPSPRNSLSGVGMSKIHLKNAVMAKLEMSAEFCNPHKMRHR</sequence>
<dbReference type="PANTHER" id="PTHR32295">
    <property type="entry name" value="IQ-DOMAIN 5-RELATED"/>
    <property type="match status" value="1"/>
</dbReference>
<gene>
    <name evidence="6" type="ORF">Ahy_A03g014508</name>
</gene>
<dbReference type="Gene3D" id="1.20.5.190">
    <property type="match status" value="1"/>
</dbReference>
<dbReference type="Gramene" id="arahy.Tifrunner.gnm2.ann2.Ah03g237200.1">
    <property type="protein sequence ID" value="arahy.Tifrunner.gnm2.ann2.Ah03g237200.1-CDS"/>
    <property type="gene ID" value="arahy.Tifrunner.gnm2.ann2.Ah03g237200"/>
</dbReference>
<dbReference type="PANTHER" id="PTHR32295:SF10">
    <property type="entry name" value="PROTEIN IQ-DOMAIN 25"/>
    <property type="match status" value="1"/>
</dbReference>
<dbReference type="InterPro" id="IPR000048">
    <property type="entry name" value="IQ_motif_EF-hand-BS"/>
</dbReference>
<evidence type="ECO:0000313" key="6">
    <source>
        <dbReference type="EMBL" id="RYR68045.1"/>
    </source>
</evidence>
<reference evidence="6 7" key="1">
    <citation type="submission" date="2019-01" db="EMBL/GenBank/DDBJ databases">
        <title>Sequencing of cultivated peanut Arachis hypogaea provides insights into genome evolution and oil improvement.</title>
        <authorList>
            <person name="Chen X."/>
        </authorList>
    </citation>
    <scope>NUCLEOTIDE SEQUENCE [LARGE SCALE GENOMIC DNA]</scope>
    <source>
        <strain evidence="7">cv. Fuhuasheng</strain>
        <tissue evidence="6">Leaves</tissue>
    </source>
</reference>
<dbReference type="GO" id="GO:0005516">
    <property type="term" value="F:calmodulin binding"/>
    <property type="evidence" value="ECO:0007669"/>
    <property type="project" value="UniProtKB-KW"/>
</dbReference>
<feature type="region of interest" description="Disordered" evidence="4">
    <location>
        <begin position="18"/>
        <end position="38"/>
    </location>
</feature>
<dbReference type="Proteomes" id="UP000289738">
    <property type="component" value="Chromosome A03"/>
</dbReference>
<evidence type="ECO:0000259" key="5">
    <source>
        <dbReference type="Pfam" id="PF13178"/>
    </source>
</evidence>
<dbReference type="InterPro" id="IPR025064">
    <property type="entry name" value="DUF4005"/>
</dbReference>
<dbReference type="AlphaFoldDB" id="A0A445DXX0"/>
<comment type="subunit">
    <text evidence="3">Binds to multiple calmodulin (CaM) in the presence of Ca(2+) and CaM-like proteins.</text>
</comment>
<dbReference type="SMART" id="SM00015">
    <property type="entry name" value="IQ"/>
    <property type="match status" value="2"/>
</dbReference>
<accession>A0A445DXX0</accession>
<dbReference type="PROSITE" id="PS50096">
    <property type="entry name" value="IQ"/>
    <property type="match status" value="2"/>
</dbReference>
<evidence type="ECO:0000256" key="2">
    <source>
        <dbReference type="ARBA" id="ARBA00024341"/>
    </source>
</evidence>
<proteinExistence type="inferred from homology"/>
<dbReference type="CDD" id="cd23767">
    <property type="entry name" value="IQCD"/>
    <property type="match status" value="1"/>
</dbReference>
<feature type="region of interest" description="Disordered" evidence="4">
    <location>
        <begin position="325"/>
        <end position="353"/>
    </location>
</feature>
<evidence type="ECO:0000256" key="3">
    <source>
        <dbReference type="ARBA" id="ARBA00024378"/>
    </source>
</evidence>
<keyword evidence="1" id="KW-0112">Calmodulin-binding</keyword>
<comment type="similarity">
    <text evidence="2">Belongs to the IQD family.</text>
</comment>
<dbReference type="SMR" id="A0A445DXX0"/>
<dbReference type="Pfam" id="PF13178">
    <property type="entry name" value="DUF4005"/>
    <property type="match status" value="1"/>
</dbReference>
<protein>
    <recommendedName>
        <fullName evidence="5">DUF4005 domain-containing protein</fullName>
    </recommendedName>
</protein>